<reference evidence="2 3" key="1">
    <citation type="journal article" date="2015" name="Appl. Microbiol. Biotechnol.">
        <title>The consequence of an additional NADH dehydrogenase paralog on the growth of Gluconobacter oxydans DSM3504.</title>
        <authorList>
            <person name="Kostner D."/>
            <person name="Luchterhand B."/>
            <person name="Junker A."/>
            <person name="Volland S."/>
            <person name="Daniel R."/>
            <person name="Buchs J."/>
            <person name="Liebl W."/>
            <person name="Ehrenreich A."/>
        </authorList>
    </citation>
    <scope>NUCLEOTIDE SEQUENCE [LARGE SCALE GENOMIC DNA]</scope>
    <source>
        <strain evidence="2">DSM 3504</strain>
    </source>
</reference>
<gene>
    <name evidence="2" type="ORF">GLS_c05660</name>
</gene>
<protein>
    <recommendedName>
        <fullName evidence="1">Zinc-ribbon domain-containing protein</fullName>
    </recommendedName>
</protein>
<accession>A0A067Z109</accession>
<dbReference type="GeneID" id="56904800"/>
<sequence>MKLFECQSCGQILFFENTVCEHCRRAVGYLPEQSLLTALDPAGDRLWHPLEPSVKHEQVLYCSNHDDDVCNWLTTPDATGGRSFCLACRFNRTIPNLDIPGNLERWRKIEVAKHRLFYTLLRLKLPLKDRRQDPENGLVFDFLDDAPDGSSSVMTGHANGMITIAMREADDASRERMRVEMGEYYRTLLGHFRHEIGHYYWNVLVRDAGRLDECRAVFGDDRADYQKALQIYYDSPTPPDWQDSHVSVYATSHPWEDFAETWAHYLHIVSTLETACAFGVSVDPRVPGIGHASGRTLGDPYTQASFEDIMQAWLPLTYAVNSLNRSMGLADFYPFVLTAGIMHKLAFIHRLIRESQPAQRD</sequence>
<dbReference type="KEGG" id="goy:GLS_c05660"/>
<evidence type="ECO:0000259" key="1">
    <source>
        <dbReference type="Pfam" id="PF10005"/>
    </source>
</evidence>
<dbReference type="Proteomes" id="UP000031656">
    <property type="component" value="Chromosome"/>
</dbReference>
<proteinExistence type="predicted"/>
<organism evidence="2 3">
    <name type="scientific">Gluconobacter oxydans DSM 3504</name>
    <dbReference type="NCBI Taxonomy" id="1288313"/>
    <lineage>
        <taxon>Bacteria</taxon>
        <taxon>Pseudomonadati</taxon>
        <taxon>Pseudomonadota</taxon>
        <taxon>Alphaproteobacteria</taxon>
        <taxon>Acetobacterales</taxon>
        <taxon>Acetobacteraceae</taxon>
        <taxon>Gluconobacter</taxon>
    </lineage>
</organism>
<dbReference type="Gene3D" id="3.40.390.70">
    <property type="match status" value="1"/>
</dbReference>
<dbReference type="Pfam" id="PF10005">
    <property type="entry name" value="Zn_ribbon_DZR_6"/>
    <property type="match status" value="1"/>
</dbReference>
<evidence type="ECO:0000313" key="3">
    <source>
        <dbReference type="Proteomes" id="UP000031656"/>
    </source>
</evidence>
<name>A0A067Z109_GLUOY</name>
<dbReference type="Pfam" id="PF15887">
    <property type="entry name" value="Peptidase_Mx"/>
    <property type="match status" value="1"/>
</dbReference>
<dbReference type="EMBL" id="CP004373">
    <property type="protein sequence ID" value="AHK70481.1"/>
    <property type="molecule type" value="Genomic_DNA"/>
</dbReference>
<evidence type="ECO:0000313" key="2">
    <source>
        <dbReference type="EMBL" id="AHK70481.1"/>
    </source>
</evidence>
<dbReference type="InterPro" id="IPR011201">
    <property type="entry name" value="Zinc-ribbon_6_bact"/>
</dbReference>
<dbReference type="PIRSF" id="PIRSF012641">
    <property type="entry name" value="UCP012641"/>
    <property type="match status" value="1"/>
</dbReference>
<dbReference type="AlphaFoldDB" id="A0A067Z109"/>
<dbReference type="HOGENOM" id="CLU_048114_0_0_5"/>
<dbReference type="InterPro" id="IPR031321">
    <property type="entry name" value="UCP012641"/>
</dbReference>
<feature type="domain" description="Zinc-ribbon" evidence="1">
    <location>
        <begin position="3"/>
        <end position="98"/>
    </location>
</feature>
<dbReference type="RefSeq" id="WP_041111019.1">
    <property type="nucleotide sequence ID" value="NZ_CP004373.1"/>
</dbReference>